<evidence type="ECO:0000256" key="1">
    <source>
        <dbReference type="SAM" id="MobiDB-lite"/>
    </source>
</evidence>
<sequence>MEPEASMDAPATATANGNGADDKYAAESFPDRFPSWEALDAYVQEFKEHSYQMFGVRTSVPVKRRNERIAQRHSTDSAYQKLPELWQFYSRIYGCTHGVRPRNRGKGLRVHGSVRDTGCTARMNATLKVDRVTKLYYISVRLDGFHNHPCDKERYYGYPENRRIKDPALLCKLLQMHERGMSFGEIQRRLAKLIVETRGNGLTSLFRGEGGVPTRADLHNTISRLKAAKQAETGSTSEPQTHVRSEGDDEEPYKEHEHDNVDDVKALAENEKQTSSPLLMTIWKGL</sequence>
<dbReference type="OMA" id="EEWINYA"/>
<evidence type="ECO:0008006" key="4">
    <source>
        <dbReference type="Google" id="ProtNLM"/>
    </source>
</evidence>
<feature type="region of interest" description="Disordered" evidence="1">
    <location>
        <begin position="228"/>
        <end position="261"/>
    </location>
</feature>
<reference evidence="2" key="3">
    <citation type="submission" date="2015-02" db="UniProtKB">
        <authorList>
            <consortium name="EnsemblProtists"/>
        </authorList>
    </citation>
    <scope>IDENTIFICATION</scope>
    <source>
        <strain evidence="2">DAOM BR144</strain>
    </source>
</reference>
<evidence type="ECO:0000313" key="2">
    <source>
        <dbReference type="EnsemblProtists" id="PYU1_T009913"/>
    </source>
</evidence>
<proteinExistence type="predicted"/>
<dbReference type="EnsemblProtists" id="PYU1_T009913">
    <property type="protein sequence ID" value="PYU1_T009913"/>
    <property type="gene ID" value="PYU1_G009895"/>
</dbReference>
<dbReference type="InterPro" id="IPR052579">
    <property type="entry name" value="Zinc_finger_SWIM"/>
</dbReference>
<dbReference type="VEuPathDB" id="FungiDB:PYU1_G009895"/>
<dbReference type="Proteomes" id="UP000019132">
    <property type="component" value="Unassembled WGS sequence"/>
</dbReference>
<dbReference type="AlphaFoldDB" id="K3WY64"/>
<dbReference type="PANTHER" id="PTHR31569">
    <property type="entry name" value="SWIM-TYPE DOMAIN-CONTAINING PROTEIN"/>
    <property type="match status" value="1"/>
</dbReference>
<dbReference type="PANTHER" id="PTHR31569:SF4">
    <property type="entry name" value="SWIM-TYPE DOMAIN-CONTAINING PROTEIN"/>
    <property type="match status" value="1"/>
</dbReference>
<keyword evidence="3" id="KW-1185">Reference proteome</keyword>
<accession>K3WY64</accession>
<name>K3WY64_GLOUD</name>
<reference evidence="3" key="2">
    <citation type="submission" date="2010-04" db="EMBL/GenBank/DDBJ databases">
        <authorList>
            <person name="Buell R."/>
            <person name="Hamilton J."/>
            <person name="Hostetler J."/>
        </authorList>
    </citation>
    <scope>NUCLEOTIDE SEQUENCE [LARGE SCALE GENOMIC DNA]</scope>
    <source>
        <strain evidence="3">DAOM:BR144</strain>
    </source>
</reference>
<evidence type="ECO:0000313" key="3">
    <source>
        <dbReference type="Proteomes" id="UP000019132"/>
    </source>
</evidence>
<protein>
    <recommendedName>
        <fullName evidence="4">FAR1 domain-containing protein</fullName>
    </recommendedName>
</protein>
<reference evidence="3" key="1">
    <citation type="journal article" date="2010" name="Genome Biol.">
        <title>Genome sequence of the necrotrophic plant pathogen Pythium ultimum reveals original pathogenicity mechanisms and effector repertoire.</title>
        <authorList>
            <person name="Levesque C.A."/>
            <person name="Brouwer H."/>
            <person name="Cano L."/>
            <person name="Hamilton J.P."/>
            <person name="Holt C."/>
            <person name="Huitema E."/>
            <person name="Raffaele S."/>
            <person name="Robideau G.P."/>
            <person name="Thines M."/>
            <person name="Win J."/>
            <person name="Zerillo M.M."/>
            <person name="Beakes G.W."/>
            <person name="Boore J.L."/>
            <person name="Busam D."/>
            <person name="Dumas B."/>
            <person name="Ferriera S."/>
            <person name="Fuerstenberg S.I."/>
            <person name="Gachon C.M."/>
            <person name="Gaulin E."/>
            <person name="Govers F."/>
            <person name="Grenville-Briggs L."/>
            <person name="Horner N."/>
            <person name="Hostetler J."/>
            <person name="Jiang R.H."/>
            <person name="Johnson J."/>
            <person name="Krajaejun T."/>
            <person name="Lin H."/>
            <person name="Meijer H.J."/>
            <person name="Moore B."/>
            <person name="Morris P."/>
            <person name="Phuntmart V."/>
            <person name="Puiu D."/>
            <person name="Shetty J."/>
            <person name="Stajich J.E."/>
            <person name="Tripathy S."/>
            <person name="Wawra S."/>
            <person name="van West P."/>
            <person name="Whitty B.R."/>
            <person name="Coutinho P.M."/>
            <person name="Henrissat B."/>
            <person name="Martin F."/>
            <person name="Thomas P.D."/>
            <person name="Tyler B.M."/>
            <person name="De Vries R.P."/>
            <person name="Kamoun S."/>
            <person name="Yandell M."/>
            <person name="Tisserat N."/>
            <person name="Buell C.R."/>
        </authorList>
    </citation>
    <scope>NUCLEOTIDE SEQUENCE</scope>
    <source>
        <strain evidence="3">DAOM:BR144</strain>
    </source>
</reference>
<feature type="region of interest" description="Disordered" evidence="1">
    <location>
        <begin position="1"/>
        <end position="23"/>
    </location>
</feature>
<dbReference type="InParanoid" id="K3WY64"/>
<dbReference type="eggNOG" id="ENOG502RX48">
    <property type="taxonomic scope" value="Eukaryota"/>
</dbReference>
<dbReference type="HOGENOM" id="CLU_974807_0_0_1"/>
<dbReference type="EMBL" id="GL376624">
    <property type="status" value="NOT_ANNOTATED_CDS"/>
    <property type="molecule type" value="Genomic_DNA"/>
</dbReference>
<organism evidence="2 3">
    <name type="scientific">Globisporangium ultimum (strain ATCC 200006 / CBS 805.95 / DAOM BR144)</name>
    <name type="common">Pythium ultimum</name>
    <dbReference type="NCBI Taxonomy" id="431595"/>
    <lineage>
        <taxon>Eukaryota</taxon>
        <taxon>Sar</taxon>
        <taxon>Stramenopiles</taxon>
        <taxon>Oomycota</taxon>
        <taxon>Peronosporomycetes</taxon>
        <taxon>Pythiales</taxon>
        <taxon>Pythiaceae</taxon>
        <taxon>Globisporangium</taxon>
    </lineage>
</organism>